<name>A0A644YBM9_9ZZZZ</name>
<dbReference type="AlphaFoldDB" id="A0A644YBM9"/>
<accession>A0A644YBM9</accession>
<protein>
    <submittedName>
        <fullName evidence="1">Uncharacterized protein</fullName>
    </submittedName>
</protein>
<comment type="caution">
    <text evidence="1">The sequence shown here is derived from an EMBL/GenBank/DDBJ whole genome shotgun (WGS) entry which is preliminary data.</text>
</comment>
<evidence type="ECO:0000313" key="1">
    <source>
        <dbReference type="EMBL" id="MPM25587.1"/>
    </source>
</evidence>
<sequence length="173" mass="19939">MLLIKFLHDVQRLFGGITKKLVGIALQFSQVIQSGRIGFFRFAVDCRNGRLLPIQFFDDGRDFFTIETLRVVRFLVLPNQLQLRICLRFDAVIGLRLEFFDFLFAPGDDGDDRRLDAAAVQLGIEFRRQRTSRIQTDVPISFRTGHGRLVQVFIVLARLQVLEAVFYGFVRNG</sequence>
<dbReference type="EMBL" id="VSSQ01004531">
    <property type="protein sequence ID" value="MPM25587.1"/>
    <property type="molecule type" value="Genomic_DNA"/>
</dbReference>
<organism evidence="1">
    <name type="scientific">bioreactor metagenome</name>
    <dbReference type="NCBI Taxonomy" id="1076179"/>
    <lineage>
        <taxon>unclassified sequences</taxon>
        <taxon>metagenomes</taxon>
        <taxon>ecological metagenomes</taxon>
    </lineage>
</organism>
<proteinExistence type="predicted"/>
<reference evidence="1" key="1">
    <citation type="submission" date="2019-08" db="EMBL/GenBank/DDBJ databases">
        <authorList>
            <person name="Kucharzyk K."/>
            <person name="Murdoch R.W."/>
            <person name="Higgins S."/>
            <person name="Loffler F."/>
        </authorList>
    </citation>
    <scope>NUCLEOTIDE SEQUENCE</scope>
</reference>
<gene>
    <name evidence="1" type="ORF">SDC9_72084</name>
</gene>